<gene>
    <name evidence="2" type="ORF">PV399_12245</name>
    <name evidence="3" type="ORF">PV666_07710</name>
</gene>
<dbReference type="RefSeq" id="WP_029184058.1">
    <property type="nucleotide sequence ID" value="NZ_CP122369.1"/>
</dbReference>
<evidence type="ECO:0000313" key="5">
    <source>
        <dbReference type="Proteomes" id="UP001282288"/>
    </source>
</evidence>
<name>A0AAP6B952_9ACTN</name>
<feature type="transmembrane region" description="Helical" evidence="1">
    <location>
        <begin position="290"/>
        <end position="311"/>
    </location>
</feature>
<keyword evidence="1" id="KW-0472">Membrane</keyword>
<protein>
    <submittedName>
        <fullName evidence="2">Uncharacterized protein</fullName>
    </submittedName>
</protein>
<dbReference type="Proteomes" id="UP001282288">
    <property type="component" value="Unassembled WGS sequence"/>
</dbReference>
<evidence type="ECO:0000313" key="2">
    <source>
        <dbReference type="EMBL" id="MDX2960479.1"/>
    </source>
</evidence>
<accession>A0AAP6B952</accession>
<evidence type="ECO:0000256" key="1">
    <source>
        <dbReference type="SAM" id="Phobius"/>
    </source>
</evidence>
<sequence>MTRSAFAQWAFLWGLWTCFEALFIGMCWQNRTRVLGEVVYRIPGVKRFRHAEHKARVRELFEKLGSEGDEAGIGRVVDRWHQMVVGRRVSACLQAVPLLVVVLPAWWMAPVHRDTVTPAWMVAAIGGLCIVSILLVAADQRAVMASDPAGEVAEDAFIFLELLLVTDRSTHGSAQENHRAAFSRLCRSLRAQTRHMSRGMPREGRKKLSGTTDRLIAALSDADHRYLFTEGGDREAAVQDLSRLVSDVMRRSCESRATRTSLVIVDDSLTAGTPAPDPTETVTEPLVRRLLAGVGRLVVAAGLFAGAYVLLNGGVASGLLATAGLVVLASAYRPLWDALPLVGRLFSAGTQQAPAEVPAPTVPTPTADTR</sequence>
<dbReference type="Proteomes" id="UP001272987">
    <property type="component" value="Unassembled WGS sequence"/>
</dbReference>
<dbReference type="AlphaFoldDB" id="A0AAP6B952"/>
<evidence type="ECO:0000313" key="3">
    <source>
        <dbReference type="EMBL" id="MDX3017765.1"/>
    </source>
</evidence>
<organism evidence="2 5">
    <name type="scientific">Streptomyces acidiscabies</name>
    <dbReference type="NCBI Taxonomy" id="42234"/>
    <lineage>
        <taxon>Bacteria</taxon>
        <taxon>Bacillati</taxon>
        <taxon>Actinomycetota</taxon>
        <taxon>Actinomycetes</taxon>
        <taxon>Kitasatosporales</taxon>
        <taxon>Streptomycetaceae</taxon>
        <taxon>Streptomyces</taxon>
    </lineage>
</organism>
<evidence type="ECO:0000313" key="4">
    <source>
        <dbReference type="Proteomes" id="UP001272987"/>
    </source>
</evidence>
<keyword evidence="1" id="KW-1133">Transmembrane helix</keyword>
<feature type="transmembrane region" description="Helical" evidence="1">
    <location>
        <begin position="6"/>
        <end position="28"/>
    </location>
</feature>
<keyword evidence="1" id="KW-0812">Transmembrane</keyword>
<proteinExistence type="predicted"/>
<comment type="caution">
    <text evidence="2">The sequence shown here is derived from an EMBL/GenBank/DDBJ whole genome shotgun (WGS) entry which is preliminary data.</text>
</comment>
<keyword evidence="4" id="KW-1185">Reference proteome</keyword>
<dbReference type="GeneID" id="69811780"/>
<dbReference type="EMBL" id="JARAWC010000007">
    <property type="protein sequence ID" value="MDX2960479.1"/>
    <property type="molecule type" value="Genomic_DNA"/>
</dbReference>
<dbReference type="EMBL" id="JARAWP010000004">
    <property type="protein sequence ID" value="MDX3017765.1"/>
    <property type="molecule type" value="Genomic_DNA"/>
</dbReference>
<reference evidence="2 4" key="1">
    <citation type="journal article" date="2023" name="Microb. Genom.">
        <title>Mesoterricola silvestris gen. nov., sp. nov., Mesoterricola sediminis sp. nov., Geothrix oryzae sp. nov., Geothrix edaphica sp. nov., Geothrix rubra sp. nov., and Geothrix limicola sp. nov., six novel members of Acidobacteriota isolated from soils.</title>
        <authorList>
            <person name="Weisberg A.J."/>
            <person name="Pearce E."/>
            <person name="Kramer C.G."/>
            <person name="Chang J.H."/>
            <person name="Clarke C.R."/>
        </authorList>
    </citation>
    <scope>NUCLEOTIDE SEQUENCE</scope>
    <source>
        <strain evidence="3 4">NB05-1H</strain>
        <strain evidence="2">NRRL_B-16521</strain>
    </source>
</reference>
<feature type="transmembrane region" description="Helical" evidence="1">
    <location>
        <begin position="89"/>
        <end position="107"/>
    </location>
</feature>
<feature type="transmembrane region" description="Helical" evidence="1">
    <location>
        <begin position="119"/>
        <end position="138"/>
    </location>
</feature>